<evidence type="ECO:0000259" key="3">
    <source>
        <dbReference type="PROSITE" id="PS51186"/>
    </source>
</evidence>
<dbReference type="InterPro" id="IPR016181">
    <property type="entry name" value="Acyl_CoA_acyltransferase"/>
</dbReference>
<dbReference type="SUPFAM" id="SSF55729">
    <property type="entry name" value="Acyl-CoA N-acyltransferases (Nat)"/>
    <property type="match status" value="1"/>
</dbReference>
<gene>
    <name evidence="4" type="ORF">IQ266_26685</name>
</gene>
<sequence length="161" mass="17197">MIEIVRADYGALAHGEAIVNLMSEYACDPMGGGQDLSVAVKANLVAALAQRPIAHTILAFVDGEAAGLVNCLEGFSTFACKPLLNIHDVIVSKAHRGQGLSKRMLAEAEAIARELGCCKLTLEVLEGNRVAQKAYRACGFSGYELDPAMGQAMFWDKRLDA</sequence>
<dbReference type="AlphaFoldDB" id="A0A928VVG7"/>
<name>A0A928VVG7_9CYAN</name>
<dbReference type="InterPro" id="IPR050832">
    <property type="entry name" value="Bact_Acetyltransf"/>
</dbReference>
<dbReference type="PANTHER" id="PTHR43877:SF2">
    <property type="entry name" value="AMINOALKYLPHOSPHONATE N-ACETYLTRANSFERASE-RELATED"/>
    <property type="match status" value="1"/>
</dbReference>
<dbReference type="CDD" id="cd04301">
    <property type="entry name" value="NAT_SF"/>
    <property type="match status" value="1"/>
</dbReference>
<comment type="caution">
    <text evidence="4">The sequence shown here is derived from an EMBL/GenBank/DDBJ whole genome shotgun (WGS) entry which is preliminary data.</text>
</comment>
<organism evidence="4 5">
    <name type="scientific">Romeriopsis navalis LEGE 11480</name>
    <dbReference type="NCBI Taxonomy" id="2777977"/>
    <lineage>
        <taxon>Bacteria</taxon>
        <taxon>Bacillati</taxon>
        <taxon>Cyanobacteriota</taxon>
        <taxon>Cyanophyceae</taxon>
        <taxon>Leptolyngbyales</taxon>
        <taxon>Leptolyngbyaceae</taxon>
        <taxon>Romeriopsis</taxon>
        <taxon>Romeriopsis navalis</taxon>
    </lineage>
</organism>
<keyword evidence="2" id="KW-0012">Acyltransferase</keyword>
<dbReference type="InterPro" id="IPR000182">
    <property type="entry name" value="GNAT_dom"/>
</dbReference>
<dbReference type="PANTHER" id="PTHR43877">
    <property type="entry name" value="AMINOALKYLPHOSPHONATE N-ACETYLTRANSFERASE-RELATED-RELATED"/>
    <property type="match status" value="1"/>
</dbReference>
<dbReference type="Proteomes" id="UP000625316">
    <property type="component" value="Unassembled WGS sequence"/>
</dbReference>
<dbReference type="Pfam" id="PF00583">
    <property type="entry name" value="Acetyltransf_1"/>
    <property type="match status" value="1"/>
</dbReference>
<evidence type="ECO:0000313" key="5">
    <source>
        <dbReference type="Proteomes" id="UP000625316"/>
    </source>
</evidence>
<evidence type="ECO:0000256" key="1">
    <source>
        <dbReference type="ARBA" id="ARBA00022679"/>
    </source>
</evidence>
<evidence type="ECO:0000313" key="4">
    <source>
        <dbReference type="EMBL" id="MBE9033325.1"/>
    </source>
</evidence>
<keyword evidence="5" id="KW-1185">Reference proteome</keyword>
<feature type="domain" description="N-acetyltransferase" evidence="3">
    <location>
        <begin position="2"/>
        <end position="160"/>
    </location>
</feature>
<accession>A0A928VVG7</accession>
<dbReference type="PROSITE" id="PS51186">
    <property type="entry name" value="GNAT"/>
    <property type="match status" value="1"/>
</dbReference>
<dbReference type="EMBL" id="JADEXQ010000178">
    <property type="protein sequence ID" value="MBE9033325.1"/>
    <property type="molecule type" value="Genomic_DNA"/>
</dbReference>
<reference evidence="4" key="1">
    <citation type="submission" date="2020-10" db="EMBL/GenBank/DDBJ databases">
        <authorList>
            <person name="Castelo-Branco R."/>
            <person name="Eusebio N."/>
            <person name="Adriana R."/>
            <person name="Vieira A."/>
            <person name="Brugerolle De Fraissinette N."/>
            <person name="Rezende De Castro R."/>
            <person name="Schneider M.P."/>
            <person name="Vasconcelos V."/>
            <person name="Leao P.N."/>
        </authorList>
    </citation>
    <scope>NUCLEOTIDE SEQUENCE</scope>
    <source>
        <strain evidence="4">LEGE 11480</strain>
    </source>
</reference>
<dbReference type="RefSeq" id="WP_264328133.1">
    <property type="nucleotide sequence ID" value="NZ_JADEXQ010000178.1"/>
</dbReference>
<dbReference type="GO" id="GO:0016747">
    <property type="term" value="F:acyltransferase activity, transferring groups other than amino-acyl groups"/>
    <property type="evidence" value="ECO:0007669"/>
    <property type="project" value="InterPro"/>
</dbReference>
<dbReference type="Gene3D" id="3.40.630.30">
    <property type="match status" value="1"/>
</dbReference>
<keyword evidence="1" id="KW-0808">Transferase</keyword>
<proteinExistence type="predicted"/>
<protein>
    <submittedName>
        <fullName evidence="4">GNAT family N-acetyltransferase</fullName>
    </submittedName>
</protein>
<evidence type="ECO:0000256" key="2">
    <source>
        <dbReference type="ARBA" id="ARBA00023315"/>
    </source>
</evidence>